<dbReference type="FunFam" id="2.60.40.10:FF:000142">
    <property type="entry name" value="V-set domain-containing T-cell activation inhibitor 1"/>
    <property type="match status" value="1"/>
</dbReference>
<dbReference type="FunFam" id="2.60.40.10:FF:000088">
    <property type="entry name" value="Butyrophilin subfamily 1 member A1"/>
    <property type="match status" value="1"/>
</dbReference>
<dbReference type="PANTHER" id="PTHR24100">
    <property type="entry name" value="BUTYROPHILIN"/>
    <property type="match status" value="1"/>
</dbReference>
<evidence type="ECO:0000313" key="15">
    <source>
        <dbReference type="Proteomes" id="UP000314982"/>
    </source>
</evidence>
<keyword evidence="4 11" id="KW-1133">Transmembrane helix</keyword>
<dbReference type="InterPro" id="IPR050504">
    <property type="entry name" value="IgSF_BTN/MOG"/>
</dbReference>
<dbReference type="PANTHER" id="PTHR24100:SF151">
    <property type="entry name" value="ICOS LIGAND"/>
    <property type="match status" value="1"/>
</dbReference>
<evidence type="ECO:0000256" key="10">
    <source>
        <dbReference type="SAM" id="Coils"/>
    </source>
</evidence>
<evidence type="ECO:0000256" key="8">
    <source>
        <dbReference type="ARBA" id="ARBA00023319"/>
    </source>
</evidence>
<dbReference type="Proteomes" id="UP000314982">
    <property type="component" value="Unassembled WGS sequence"/>
</dbReference>
<dbReference type="GeneTree" id="ENSGT01050000244843"/>
<dbReference type="SMART" id="SM00409">
    <property type="entry name" value="IG"/>
    <property type="match status" value="1"/>
</dbReference>
<comment type="similarity">
    <text evidence="9">Belongs to the SKINT family.</text>
</comment>
<dbReference type="GO" id="GO:0009897">
    <property type="term" value="C:external side of plasma membrane"/>
    <property type="evidence" value="ECO:0007669"/>
    <property type="project" value="TreeGrafter"/>
</dbReference>
<feature type="signal peptide" evidence="12">
    <location>
        <begin position="1"/>
        <end position="22"/>
    </location>
</feature>
<reference evidence="14" key="2">
    <citation type="submission" date="2025-08" db="UniProtKB">
        <authorList>
            <consortium name="Ensembl"/>
        </authorList>
    </citation>
    <scope>IDENTIFICATION</scope>
</reference>
<evidence type="ECO:0000256" key="3">
    <source>
        <dbReference type="ARBA" id="ARBA00022729"/>
    </source>
</evidence>
<dbReference type="STRING" id="62062.ENSHHUP00000032334"/>
<evidence type="ECO:0000256" key="5">
    <source>
        <dbReference type="ARBA" id="ARBA00023136"/>
    </source>
</evidence>
<dbReference type="SMART" id="SM00406">
    <property type="entry name" value="IGv"/>
    <property type="match status" value="1"/>
</dbReference>
<evidence type="ECO:0000256" key="1">
    <source>
        <dbReference type="ARBA" id="ARBA00004370"/>
    </source>
</evidence>
<dbReference type="SUPFAM" id="SSF48726">
    <property type="entry name" value="Immunoglobulin"/>
    <property type="match status" value="2"/>
</dbReference>
<dbReference type="GO" id="GO:0050863">
    <property type="term" value="P:regulation of T cell activation"/>
    <property type="evidence" value="ECO:0007669"/>
    <property type="project" value="UniProtKB-ARBA"/>
</dbReference>
<dbReference type="Gene3D" id="2.60.40.10">
    <property type="entry name" value="Immunoglobulins"/>
    <property type="match status" value="2"/>
</dbReference>
<feature type="domain" description="Ig-like" evidence="13">
    <location>
        <begin position="128"/>
        <end position="227"/>
    </location>
</feature>
<evidence type="ECO:0000256" key="2">
    <source>
        <dbReference type="ARBA" id="ARBA00022692"/>
    </source>
</evidence>
<dbReference type="AlphaFoldDB" id="A0A4W5M3E4"/>
<evidence type="ECO:0000256" key="6">
    <source>
        <dbReference type="ARBA" id="ARBA00023157"/>
    </source>
</evidence>
<feature type="domain" description="Ig-like" evidence="13">
    <location>
        <begin position="36"/>
        <end position="123"/>
    </location>
</feature>
<dbReference type="GO" id="GO:0001817">
    <property type="term" value="P:regulation of cytokine production"/>
    <property type="evidence" value="ECO:0007669"/>
    <property type="project" value="TreeGrafter"/>
</dbReference>
<dbReference type="GO" id="GO:0005102">
    <property type="term" value="F:signaling receptor binding"/>
    <property type="evidence" value="ECO:0007669"/>
    <property type="project" value="TreeGrafter"/>
</dbReference>
<evidence type="ECO:0000256" key="4">
    <source>
        <dbReference type="ARBA" id="ARBA00022989"/>
    </source>
</evidence>
<sequence length="336" mass="37889">MKRYSSGSLGLILLSLLLETETSHVVSDPVVAVADEDVILPCSLLNFTKSAGLVVKWSRSDLKDTSGKDKVVHFYRDARDSNVDQDESYRGRTSLFKELKNGNVSLKLSRVKLSDEGNYMCYILVQEPNSLVHENVIQLIVVAVSKPVISINGTKGSGVVLKCEAKSWYPKPEMNWLDSERQVLPAESAETHRDTEGLYIVRRHVTVNKNVTNTFTCRVQLQKFNFTRETGYNVPDEMFPKDPWLWNAVAVLITCVVVGLVGFMWIKHQKLRKKIDFADQQIQELTDELDSSRIKSDKRIKELTDELGKCCGKELVCLSLCVCLSICLSFCVCVNT</sequence>
<keyword evidence="15" id="KW-1185">Reference proteome</keyword>
<keyword evidence="2 11" id="KW-0812">Transmembrane</keyword>
<dbReference type="InterPro" id="IPR013106">
    <property type="entry name" value="Ig_V-set"/>
</dbReference>
<dbReference type="InterPro" id="IPR036179">
    <property type="entry name" value="Ig-like_dom_sf"/>
</dbReference>
<protein>
    <recommendedName>
        <fullName evidence="13">Ig-like domain-containing protein</fullName>
    </recommendedName>
</protein>
<dbReference type="PROSITE" id="PS50835">
    <property type="entry name" value="IG_LIKE"/>
    <property type="match status" value="2"/>
</dbReference>
<dbReference type="GO" id="GO:0050852">
    <property type="term" value="P:T cell receptor signaling pathway"/>
    <property type="evidence" value="ECO:0007669"/>
    <property type="project" value="TreeGrafter"/>
</dbReference>
<dbReference type="Ensembl" id="ENSHHUT00000033664.1">
    <property type="protein sequence ID" value="ENSHHUP00000032334.1"/>
    <property type="gene ID" value="ENSHHUG00000020524.1"/>
</dbReference>
<organism evidence="14 15">
    <name type="scientific">Hucho hucho</name>
    <name type="common">huchen</name>
    <dbReference type="NCBI Taxonomy" id="62062"/>
    <lineage>
        <taxon>Eukaryota</taxon>
        <taxon>Metazoa</taxon>
        <taxon>Chordata</taxon>
        <taxon>Craniata</taxon>
        <taxon>Vertebrata</taxon>
        <taxon>Euteleostomi</taxon>
        <taxon>Actinopterygii</taxon>
        <taxon>Neopterygii</taxon>
        <taxon>Teleostei</taxon>
        <taxon>Protacanthopterygii</taxon>
        <taxon>Salmoniformes</taxon>
        <taxon>Salmonidae</taxon>
        <taxon>Salmoninae</taxon>
        <taxon>Hucho</taxon>
    </lineage>
</organism>
<feature type="chain" id="PRO_5021238962" description="Ig-like domain-containing protein" evidence="12">
    <location>
        <begin position="23"/>
        <end position="336"/>
    </location>
</feature>
<dbReference type="GO" id="GO:1903037">
    <property type="term" value="P:regulation of leukocyte cell-cell adhesion"/>
    <property type="evidence" value="ECO:0007669"/>
    <property type="project" value="UniProtKB-ARBA"/>
</dbReference>
<reference evidence="15" key="1">
    <citation type="submission" date="2018-06" db="EMBL/GenBank/DDBJ databases">
        <title>Genome assembly of Danube salmon.</title>
        <authorList>
            <person name="Macqueen D.J."/>
            <person name="Gundappa M.K."/>
        </authorList>
    </citation>
    <scope>NUCLEOTIDE SEQUENCE [LARGE SCALE GENOMIC DNA]</scope>
</reference>
<feature type="transmembrane region" description="Helical" evidence="11">
    <location>
        <begin position="244"/>
        <end position="266"/>
    </location>
</feature>
<proteinExistence type="inferred from homology"/>
<evidence type="ECO:0000313" key="14">
    <source>
        <dbReference type="Ensembl" id="ENSHHUP00000032334.1"/>
    </source>
</evidence>
<keyword evidence="10" id="KW-0175">Coiled coil</keyword>
<keyword evidence="8" id="KW-0393">Immunoglobulin domain</keyword>
<dbReference type="Pfam" id="PF22705">
    <property type="entry name" value="C2-set_3"/>
    <property type="match status" value="1"/>
</dbReference>
<evidence type="ECO:0000256" key="7">
    <source>
        <dbReference type="ARBA" id="ARBA00023180"/>
    </source>
</evidence>
<dbReference type="Pfam" id="PF07686">
    <property type="entry name" value="V-set"/>
    <property type="match status" value="1"/>
</dbReference>
<evidence type="ECO:0000256" key="11">
    <source>
        <dbReference type="SAM" id="Phobius"/>
    </source>
</evidence>
<dbReference type="InterPro" id="IPR013783">
    <property type="entry name" value="Ig-like_fold"/>
</dbReference>
<dbReference type="GO" id="GO:0042110">
    <property type="term" value="P:T cell activation"/>
    <property type="evidence" value="ECO:0007669"/>
    <property type="project" value="UniProtKB-ARBA"/>
</dbReference>
<dbReference type="InterPro" id="IPR003599">
    <property type="entry name" value="Ig_sub"/>
</dbReference>
<dbReference type="InterPro" id="IPR007110">
    <property type="entry name" value="Ig-like_dom"/>
</dbReference>
<evidence type="ECO:0000256" key="9">
    <source>
        <dbReference type="ARBA" id="ARBA00038221"/>
    </source>
</evidence>
<keyword evidence="6" id="KW-1015">Disulfide bond</keyword>
<keyword evidence="5 11" id="KW-0472">Membrane</keyword>
<name>A0A4W5M3E4_9TELE</name>
<keyword evidence="3 12" id="KW-0732">Signal</keyword>
<evidence type="ECO:0000259" key="13">
    <source>
        <dbReference type="PROSITE" id="PS50835"/>
    </source>
</evidence>
<evidence type="ECO:0000256" key="12">
    <source>
        <dbReference type="SAM" id="SignalP"/>
    </source>
</evidence>
<accession>A0A4W5M3E4</accession>
<reference evidence="14" key="3">
    <citation type="submission" date="2025-09" db="UniProtKB">
        <authorList>
            <consortium name="Ensembl"/>
        </authorList>
    </citation>
    <scope>IDENTIFICATION</scope>
</reference>
<feature type="coiled-coil region" evidence="10">
    <location>
        <begin position="268"/>
        <end position="295"/>
    </location>
</feature>
<keyword evidence="7" id="KW-0325">Glycoprotein</keyword>
<comment type="subcellular location">
    <subcellularLocation>
        <location evidence="1">Membrane</location>
    </subcellularLocation>
</comment>
<dbReference type="InterPro" id="IPR053896">
    <property type="entry name" value="BTN3A2-like_Ig-C"/>
</dbReference>